<dbReference type="PANTHER" id="PTHR43877:SF2">
    <property type="entry name" value="AMINOALKYLPHOSPHONATE N-ACETYLTRANSFERASE-RELATED"/>
    <property type="match status" value="1"/>
</dbReference>
<dbReference type="GO" id="GO:0016747">
    <property type="term" value="F:acyltransferase activity, transferring groups other than amino-acyl groups"/>
    <property type="evidence" value="ECO:0007669"/>
    <property type="project" value="InterPro"/>
</dbReference>
<dbReference type="PROSITE" id="PS51186">
    <property type="entry name" value="GNAT"/>
    <property type="match status" value="1"/>
</dbReference>
<organism evidence="4 5">
    <name type="scientific">Arenivirga flava</name>
    <dbReference type="NCBI Taxonomy" id="1930060"/>
    <lineage>
        <taxon>Bacteria</taxon>
        <taxon>Bacillati</taxon>
        <taxon>Actinomycetota</taxon>
        <taxon>Actinomycetes</taxon>
        <taxon>Micrococcales</taxon>
        <taxon>Microbacteriaceae</taxon>
        <taxon>Arenivirga</taxon>
    </lineage>
</organism>
<dbReference type="EMBL" id="BSUL01000001">
    <property type="protein sequence ID" value="GMA28724.1"/>
    <property type="molecule type" value="Genomic_DNA"/>
</dbReference>
<dbReference type="Pfam" id="PF00583">
    <property type="entry name" value="Acetyltransf_1"/>
    <property type="match status" value="1"/>
</dbReference>
<dbReference type="NCBIfam" id="NF002959">
    <property type="entry name" value="PRK03624.1"/>
    <property type="match status" value="1"/>
</dbReference>
<evidence type="ECO:0000256" key="1">
    <source>
        <dbReference type="ARBA" id="ARBA00022679"/>
    </source>
</evidence>
<name>A0AA37X9L9_9MICO</name>
<feature type="domain" description="N-acetyltransferase" evidence="3">
    <location>
        <begin position="1"/>
        <end position="139"/>
    </location>
</feature>
<accession>A0AA37X9L9</accession>
<dbReference type="AlphaFoldDB" id="A0AA37X9L9"/>
<dbReference type="Proteomes" id="UP001157160">
    <property type="component" value="Unassembled WGS sequence"/>
</dbReference>
<keyword evidence="1" id="KW-0808">Transferase</keyword>
<evidence type="ECO:0000313" key="5">
    <source>
        <dbReference type="Proteomes" id="UP001157160"/>
    </source>
</evidence>
<evidence type="ECO:0000259" key="3">
    <source>
        <dbReference type="PROSITE" id="PS51186"/>
    </source>
</evidence>
<comment type="caution">
    <text evidence="4">The sequence shown here is derived from an EMBL/GenBank/DDBJ whole genome shotgun (WGS) entry which is preliminary data.</text>
</comment>
<dbReference type="PANTHER" id="PTHR43877">
    <property type="entry name" value="AMINOALKYLPHOSPHONATE N-ACETYLTRANSFERASE-RELATED-RELATED"/>
    <property type="match status" value="1"/>
</dbReference>
<dbReference type="InterPro" id="IPR050832">
    <property type="entry name" value="Bact_Acetyltransf"/>
</dbReference>
<dbReference type="RefSeq" id="WP_284232171.1">
    <property type="nucleotide sequence ID" value="NZ_BSUL01000001.1"/>
</dbReference>
<reference evidence="4 5" key="1">
    <citation type="journal article" date="2014" name="Int. J. Syst. Evol. Microbiol.">
        <title>Complete genome sequence of Corynebacterium casei LMG S-19264T (=DSM 44701T), isolated from a smear-ripened cheese.</title>
        <authorList>
            <consortium name="US DOE Joint Genome Institute (JGI-PGF)"/>
            <person name="Walter F."/>
            <person name="Albersmeier A."/>
            <person name="Kalinowski J."/>
            <person name="Ruckert C."/>
        </authorList>
    </citation>
    <scope>NUCLEOTIDE SEQUENCE [LARGE SCALE GENOMIC DNA]</scope>
    <source>
        <strain evidence="4 5">NBRC 112289</strain>
    </source>
</reference>
<sequence>MRIRSFDSSDTDQVVALWHAAGLTRPWNDPHEDIARKLRVQPELFLVGEEEGRVVGTAMAGYDGHRGWLYYFAVDPALQGGGRGSALLAEVERLLVAMGCPKLNVQVRDGDQPLLDRYERWGYAADGAAGLGKRLIADG</sequence>
<evidence type="ECO:0000313" key="4">
    <source>
        <dbReference type="EMBL" id="GMA28724.1"/>
    </source>
</evidence>
<gene>
    <name evidence="4" type="ORF">GCM10025874_19770</name>
</gene>
<dbReference type="CDD" id="cd04301">
    <property type="entry name" value="NAT_SF"/>
    <property type="match status" value="1"/>
</dbReference>
<keyword evidence="2" id="KW-0012">Acyltransferase</keyword>
<protein>
    <submittedName>
        <fullName evidence="4">Acetyltransferase</fullName>
    </submittedName>
</protein>
<dbReference type="InterPro" id="IPR000182">
    <property type="entry name" value="GNAT_dom"/>
</dbReference>
<dbReference type="Gene3D" id="3.40.630.30">
    <property type="match status" value="1"/>
</dbReference>
<dbReference type="SUPFAM" id="SSF55729">
    <property type="entry name" value="Acyl-CoA N-acyltransferases (Nat)"/>
    <property type="match status" value="1"/>
</dbReference>
<dbReference type="InterPro" id="IPR016181">
    <property type="entry name" value="Acyl_CoA_acyltransferase"/>
</dbReference>
<evidence type="ECO:0000256" key="2">
    <source>
        <dbReference type="ARBA" id="ARBA00023315"/>
    </source>
</evidence>
<keyword evidence="5" id="KW-1185">Reference proteome</keyword>
<proteinExistence type="predicted"/>